<feature type="compositionally biased region" description="Basic and acidic residues" evidence="1">
    <location>
        <begin position="155"/>
        <end position="164"/>
    </location>
</feature>
<feature type="transmembrane region" description="Helical" evidence="2">
    <location>
        <begin position="249"/>
        <end position="271"/>
    </location>
</feature>
<sequence length="358" mass="41674">MQNNTEQEIKGFNYPSEQELLQKSKSPQKKKIFQDPIPPPMPAQLNKQHPLSFENVKNPMDDSHLTNITGLQNKQISGFQNQSNIGKQHENQEQKQQQSEKVFSQSVINPMDLTEDEHQKQQEDDTQQQNTQKFKKNIKKGTQITIASRDDELKIHRLDSENTPKNKNHNISKLKENQNNLGPNYQSNIAYTEPSNVYPFSNIYNSQLTIGMEGHICSAALDQQDDSMALSGRKEEFLSWHSATYILKMFLDFTIVCLFLTIFLPCYLVTVPRQISKMPKKQKKICNNCNKIVNELEINPSQKPELAMFISRLLIICLYPILWLIMGYPFQKLYLDFILYVYQILYNFFSFAFTKSNQ</sequence>
<feature type="transmembrane region" description="Helical" evidence="2">
    <location>
        <begin position="306"/>
        <end position="325"/>
    </location>
</feature>
<feature type="region of interest" description="Disordered" evidence="1">
    <location>
        <begin position="1"/>
        <end position="66"/>
    </location>
</feature>
<accession>Q22KB2</accession>
<dbReference type="EMBL" id="GG662498">
    <property type="protein sequence ID" value="EAR85887.1"/>
    <property type="molecule type" value="Genomic_DNA"/>
</dbReference>
<reference evidence="4" key="1">
    <citation type="journal article" date="2006" name="PLoS Biol.">
        <title>Macronuclear genome sequence of the ciliate Tetrahymena thermophila, a model eukaryote.</title>
        <authorList>
            <person name="Eisen J.A."/>
            <person name="Coyne R.S."/>
            <person name="Wu M."/>
            <person name="Wu D."/>
            <person name="Thiagarajan M."/>
            <person name="Wortman J.R."/>
            <person name="Badger J.H."/>
            <person name="Ren Q."/>
            <person name="Amedeo P."/>
            <person name="Jones K.M."/>
            <person name="Tallon L.J."/>
            <person name="Delcher A.L."/>
            <person name="Salzberg S.L."/>
            <person name="Silva J.C."/>
            <person name="Haas B.J."/>
            <person name="Majoros W.H."/>
            <person name="Farzad M."/>
            <person name="Carlton J.M."/>
            <person name="Smith R.K. Jr."/>
            <person name="Garg J."/>
            <person name="Pearlman R.E."/>
            <person name="Karrer K.M."/>
            <person name="Sun L."/>
            <person name="Manning G."/>
            <person name="Elde N.C."/>
            <person name="Turkewitz A.P."/>
            <person name="Asai D.J."/>
            <person name="Wilkes D.E."/>
            <person name="Wang Y."/>
            <person name="Cai H."/>
            <person name="Collins K."/>
            <person name="Stewart B.A."/>
            <person name="Lee S.R."/>
            <person name="Wilamowska K."/>
            <person name="Weinberg Z."/>
            <person name="Ruzzo W.L."/>
            <person name="Wloga D."/>
            <person name="Gaertig J."/>
            <person name="Frankel J."/>
            <person name="Tsao C.-C."/>
            <person name="Gorovsky M.A."/>
            <person name="Keeling P.J."/>
            <person name="Waller R.F."/>
            <person name="Patron N.J."/>
            <person name="Cherry J.M."/>
            <person name="Stover N.A."/>
            <person name="Krieger C.J."/>
            <person name="del Toro C."/>
            <person name="Ryder H.F."/>
            <person name="Williamson S.C."/>
            <person name="Barbeau R.A."/>
            <person name="Hamilton E.P."/>
            <person name="Orias E."/>
        </authorList>
    </citation>
    <scope>NUCLEOTIDE SEQUENCE [LARGE SCALE GENOMIC DNA]</scope>
    <source>
        <strain evidence="4">SB210</strain>
    </source>
</reference>
<evidence type="ECO:0000256" key="1">
    <source>
        <dbReference type="SAM" id="MobiDB-lite"/>
    </source>
</evidence>
<dbReference type="HOGENOM" id="CLU_774988_0_0_1"/>
<keyword evidence="2 3" id="KW-0812">Transmembrane</keyword>
<dbReference type="KEGG" id="tet:TTHERM_00313690"/>
<evidence type="ECO:0000256" key="2">
    <source>
        <dbReference type="SAM" id="Phobius"/>
    </source>
</evidence>
<keyword evidence="2" id="KW-0472">Membrane</keyword>
<feature type="transmembrane region" description="Helical" evidence="2">
    <location>
        <begin position="337"/>
        <end position="354"/>
    </location>
</feature>
<dbReference type="AlphaFoldDB" id="Q22KB2"/>
<proteinExistence type="predicted"/>
<dbReference type="GeneID" id="7831005"/>
<name>Q22KB2_TETTS</name>
<evidence type="ECO:0000313" key="3">
    <source>
        <dbReference type="EMBL" id="EAR85887.1"/>
    </source>
</evidence>
<dbReference type="RefSeq" id="XP_001033550.1">
    <property type="nucleotide sequence ID" value="XM_001033550.1"/>
</dbReference>
<dbReference type="InParanoid" id="Q22KB2"/>
<organism evidence="3 4">
    <name type="scientific">Tetrahymena thermophila (strain SB210)</name>
    <dbReference type="NCBI Taxonomy" id="312017"/>
    <lineage>
        <taxon>Eukaryota</taxon>
        <taxon>Sar</taxon>
        <taxon>Alveolata</taxon>
        <taxon>Ciliophora</taxon>
        <taxon>Intramacronucleata</taxon>
        <taxon>Oligohymenophorea</taxon>
        <taxon>Hymenostomatida</taxon>
        <taxon>Tetrahymenina</taxon>
        <taxon>Tetrahymenidae</taxon>
        <taxon>Tetrahymena</taxon>
    </lineage>
</organism>
<evidence type="ECO:0000313" key="4">
    <source>
        <dbReference type="Proteomes" id="UP000009168"/>
    </source>
</evidence>
<feature type="region of interest" description="Disordered" evidence="1">
    <location>
        <begin position="115"/>
        <end position="142"/>
    </location>
</feature>
<keyword evidence="4" id="KW-1185">Reference proteome</keyword>
<protein>
    <submittedName>
        <fullName evidence="3">Transmembrane protein, putative</fullName>
    </submittedName>
</protein>
<keyword evidence="2" id="KW-1133">Transmembrane helix</keyword>
<dbReference type="Proteomes" id="UP000009168">
    <property type="component" value="Unassembled WGS sequence"/>
</dbReference>
<feature type="region of interest" description="Disordered" evidence="1">
    <location>
        <begin position="155"/>
        <end position="180"/>
    </location>
</feature>
<gene>
    <name evidence="3" type="ORF">TTHERM_00313690</name>
</gene>